<feature type="compositionally biased region" description="Low complexity" evidence="3">
    <location>
        <begin position="234"/>
        <end position="245"/>
    </location>
</feature>
<dbReference type="PANTHER" id="PTHR16184:SF6">
    <property type="entry name" value="ELONGATOR COMPLEX PROTEIN 6"/>
    <property type="match status" value="1"/>
</dbReference>
<comment type="caution">
    <text evidence="4">The sequence shown here is derived from an EMBL/GenBank/DDBJ whole genome shotgun (WGS) entry which is preliminary data.</text>
</comment>
<sequence>MQAAQGIDLFSQVAGVGCSGGLTLVKGSLELSGLFLVQQYLRILLQNGYAVILVTAEQSLERYKYVTKKMGINLPSYQQSGHLICVEAPIATPGDSGHGSLRHIFTAVQHAVRQRPVQALGLAVLFDSLTVLASLCPSPEDWTGFLHYCCGTGGAFAASSQATTEEQQQQQPAEQRPQVPYCVIAGVYDDVPDDRAWLTSLEHRADVVVSVEPLPGRIADVDGVVTVTRRAVPQPAATPQQLPAPSGQATPSGGSAPGCAPLRQSLYFRAGELAIKWMQHVTARELL</sequence>
<dbReference type="InterPro" id="IPR018627">
    <property type="entry name" value="ELP6"/>
</dbReference>
<organism evidence="4 5">
    <name type="scientific">Astrephomene gubernaculifera</name>
    <dbReference type="NCBI Taxonomy" id="47775"/>
    <lineage>
        <taxon>Eukaryota</taxon>
        <taxon>Viridiplantae</taxon>
        <taxon>Chlorophyta</taxon>
        <taxon>core chlorophytes</taxon>
        <taxon>Chlorophyceae</taxon>
        <taxon>CS clade</taxon>
        <taxon>Chlamydomonadales</taxon>
        <taxon>Astrephomenaceae</taxon>
        <taxon>Astrephomene</taxon>
    </lineage>
</organism>
<dbReference type="GO" id="GO:0002098">
    <property type="term" value="P:tRNA wobble uridine modification"/>
    <property type="evidence" value="ECO:0007669"/>
    <property type="project" value="InterPro"/>
</dbReference>
<evidence type="ECO:0000256" key="3">
    <source>
        <dbReference type="SAM" id="MobiDB-lite"/>
    </source>
</evidence>
<evidence type="ECO:0000256" key="1">
    <source>
        <dbReference type="ARBA" id="ARBA00005043"/>
    </source>
</evidence>
<comment type="pathway">
    <text evidence="1">tRNA modification; 5-methoxycarbonylmethyl-2-thiouridine-tRNA biosynthesis.</text>
</comment>
<gene>
    <name evidence="4" type="ORF">Agub_g11955</name>
</gene>
<dbReference type="GO" id="GO:0033588">
    <property type="term" value="C:elongator holoenzyme complex"/>
    <property type="evidence" value="ECO:0007669"/>
    <property type="project" value="InterPro"/>
</dbReference>
<dbReference type="InterPro" id="IPR027417">
    <property type="entry name" value="P-loop_NTPase"/>
</dbReference>
<dbReference type="Proteomes" id="UP001054857">
    <property type="component" value="Unassembled WGS sequence"/>
</dbReference>
<accession>A0AAD3DXG8</accession>
<name>A0AAD3DXG8_9CHLO</name>
<keyword evidence="5" id="KW-1185">Reference proteome</keyword>
<comment type="similarity">
    <text evidence="2">Belongs to the ELP6 family.</text>
</comment>
<dbReference type="Gene3D" id="3.40.50.300">
    <property type="entry name" value="P-loop containing nucleotide triphosphate hydrolases"/>
    <property type="match status" value="1"/>
</dbReference>
<reference evidence="4 5" key="1">
    <citation type="journal article" date="2021" name="Sci. Rep.">
        <title>Genome sequencing of the multicellular alga Astrephomene provides insights into convergent evolution of germ-soma differentiation.</title>
        <authorList>
            <person name="Yamashita S."/>
            <person name="Yamamoto K."/>
            <person name="Matsuzaki R."/>
            <person name="Suzuki S."/>
            <person name="Yamaguchi H."/>
            <person name="Hirooka S."/>
            <person name="Minakuchi Y."/>
            <person name="Miyagishima S."/>
            <person name="Kawachi M."/>
            <person name="Toyoda A."/>
            <person name="Nozaki H."/>
        </authorList>
    </citation>
    <scope>NUCLEOTIDE SEQUENCE [LARGE SCALE GENOMIC DNA]</scope>
    <source>
        <strain evidence="4 5">NIES-4017</strain>
    </source>
</reference>
<evidence type="ECO:0000313" key="4">
    <source>
        <dbReference type="EMBL" id="GFR49855.1"/>
    </source>
</evidence>
<proteinExistence type="inferred from homology"/>
<dbReference type="AlphaFoldDB" id="A0AAD3DXG8"/>
<evidence type="ECO:0000256" key="2">
    <source>
        <dbReference type="ARBA" id="ARBA00008837"/>
    </source>
</evidence>
<dbReference type="EMBL" id="BMAR01000033">
    <property type="protein sequence ID" value="GFR49855.1"/>
    <property type="molecule type" value="Genomic_DNA"/>
</dbReference>
<dbReference type="PANTHER" id="PTHR16184">
    <property type="entry name" value="ELONGATOR COMPLEX PROTEIN 6"/>
    <property type="match status" value="1"/>
</dbReference>
<feature type="region of interest" description="Disordered" evidence="3">
    <location>
        <begin position="234"/>
        <end position="256"/>
    </location>
</feature>
<evidence type="ECO:0000313" key="5">
    <source>
        <dbReference type="Proteomes" id="UP001054857"/>
    </source>
</evidence>
<protein>
    <submittedName>
        <fullName evidence="4">Uncharacterized protein</fullName>
    </submittedName>
</protein>